<dbReference type="RefSeq" id="WP_014295618.1">
    <property type="nucleotide sequence ID" value="NC_016751.1"/>
</dbReference>
<feature type="binding site" evidence="5">
    <location>
        <position position="87"/>
    </location>
    <ligand>
        <name>[4Fe-4S] cluster</name>
        <dbReference type="ChEBI" id="CHEBI:49883"/>
        <note>4Fe-4S-S-AdoMet</note>
    </ligand>
</feature>
<dbReference type="PIRSF" id="PIRSF004869">
    <property type="entry name" value="PflX_prd"/>
    <property type="match status" value="1"/>
</dbReference>
<evidence type="ECO:0000256" key="2">
    <source>
        <dbReference type="ARBA" id="ARBA00022723"/>
    </source>
</evidence>
<dbReference type="Gene3D" id="3.20.20.70">
    <property type="entry name" value="Aldolase class I"/>
    <property type="match status" value="1"/>
</dbReference>
<dbReference type="PANTHER" id="PTHR43075:SF1">
    <property type="entry name" value="FORMATE LYASE ACTIVATING ENZYME, PUTATIVE (AFU_ORTHOLOGUE AFUA_2G15630)-RELATED"/>
    <property type="match status" value="1"/>
</dbReference>
<keyword evidence="4 5" id="KW-0411">Iron-sulfur</keyword>
<reference evidence="8" key="2">
    <citation type="submission" date="2012-01" db="EMBL/GenBank/DDBJ databases">
        <title>Complete sequence of chromosome of Marinitoga piezophila KA3.</title>
        <authorList>
            <person name="Lucas S."/>
            <person name="Han J."/>
            <person name="Lapidus A."/>
            <person name="Cheng J.-F."/>
            <person name="Goodwin L."/>
            <person name="Pitluck S."/>
            <person name="Peters L."/>
            <person name="Mikhailova N."/>
            <person name="Teshima H."/>
            <person name="Detter J.C."/>
            <person name="Han C."/>
            <person name="Tapia R."/>
            <person name="Land M."/>
            <person name="Hauser L."/>
            <person name="Kyrpides N."/>
            <person name="Ivanova N."/>
            <person name="Pagani I."/>
            <person name="Jebbar M."/>
            <person name="Vannier P."/>
            <person name="Oger P."/>
            <person name="Cario A."/>
            <person name="Bartlett D."/>
            <person name="Noll K.M."/>
            <person name="Woyke T."/>
        </authorList>
    </citation>
    <scope>NUCLEOTIDE SEQUENCE [LARGE SCALE GENOMIC DNA]</scope>
    <source>
        <strain evidence="8">DSM 14283 / JCM 11233 / KA3</strain>
    </source>
</reference>
<dbReference type="EMBL" id="CP003257">
    <property type="protein sequence ID" value="AEX84546.1"/>
    <property type="molecule type" value="Genomic_DNA"/>
</dbReference>
<dbReference type="AlphaFoldDB" id="H2J328"/>
<organism evidence="7 8">
    <name type="scientific">Marinitoga piezophila (strain DSM 14283 / JCM 11233 / KA3)</name>
    <dbReference type="NCBI Taxonomy" id="443254"/>
    <lineage>
        <taxon>Bacteria</taxon>
        <taxon>Thermotogati</taxon>
        <taxon>Thermotogota</taxon>
        <taxon>Thermotogae</taxon>
        <taxon>Petrotogales</taxon>
        <taxon>Petrotogaceae</taxon>
        <taxon>Marinitoga</taxon>
    </lineage>
</organism>
<dbReference type="OrthoDB" id="9781783at2"/>
<dbReference type="InterPro" id="IPR016431">
    <property type="entry name" value="Pyrv-formate_lyase-activ_prd"/>
</dbReference>
<feature type="binding site" evidence="5">
    <location>
        <position position="83"/>
    </location>
    <ligand>
        <name>[4Fe-4S] cluster</name>
        <dbReference type="ChEBI" id="CHEBI:49883"/>
        <note>4Fe-4S-S-AdoMet</note>
    </ligand>
</feature>
<dbReference type="KEGG" id="mpz:Marpi_0089"/>
<dbReference type="STRING" id="443254.Marpi_0089"/>
<keyword evidence="2 5" id="KW-0479">Metal-binding</keyword>
<evidence type="ECO:0000313" key="7">
    <source>
        <dbReference type="EMBL" id="AEX84546.1"/>
    </source>
</evidence>
<feature type="binding site" evidence="5">
    <location>
        <position position="90"/>
    </location>
    <ligand>
        <name>[4Fe-4S] cluster</name>
        <dbReference type="ChEBI" id="CHEBI:49883"/>
        <note>4Fe-4S-S-AdoMet</note>
    </ligand>
</feature>
<dbReference type="HOGENOM" id="CLU_062674_0_1_0"/>
<dbReference type="Proteomes" id="UP000007161">
    <property type="component" value="Chromosome"/>
</dbReference>
<dbReference type="InterPro" id="IPR013785">
    <property type="entry name" value="Aldolase_TIM"/>
</dbReference>
<dbReference type="GO" id="GO:0016829">
    <property type="term" value="F:lyase activity"/>
    <property type="evidence" value="ECO:0007669"/>
    <property type="project" value="UniProtKB-KW"/>
</dbReference>
<dbReference type="eggNOG" id="COG1313">
    <property type="taxonomic scope" value="Bacteria"/>
</dbReference>
<dbReference type="InterPro" id="IPR040085">
    <property type="entry name" value="MJ0674-like"/>
</dbReference>
<sequence length="310" mass="35885">MAYVPSYIKLYESGELQKRRDILYEKLFSCNLCPKQCQINRHKHVGVCGVSNKIKVSEFVLYKGEEPPLVGDTGAGGVFFSNCVMKCVYCQNFNFSQKGFGKEFNVEELAEKFLWLQNEKKVKNIDLVTATPYLPFIFDALIIAIENGLNIPLLWNTSSYETVETLKFLDGVIDIYLADIRYTTEYAANRYSKTPDYWKFAQDAVKEMYRQVGSNYIFENNLLKRGLIIRILVLPNNIDEAQGALKFVAKLDKNILVSLMDQYVPVYKTKEYPEINRILKYSEYNKVIDTMVELDLDGWIQEHKLLEGEL</sequence>
<keyword evidence="1 5" id="KW-0949">S-adenosyl-L-methionine</keyword>
<dbReference type="InterPro" id="IPR007197">
    <property type="entry name" value="rSAM"/>
</dbReference>
<evidence type="ECO:0000313" key="8">
    <source>
        <dbReference type="Proteomes" id="UP000007161"/>
    </source>
</evidence>
<protein>
    <submittedName>
        <fullName evidence="7">Pyruvate formate lyase activating protein-like uncharacterized Fe-S protein</fullName>
    </submittedName>
</protein>
<dbReference type="GO" id="GO:0046872">
    <property type="term" value="F:metal ion binding"/>
    <property type="evidence" value="ECO:0007669"/>
    <property type="project" value="UniProtKB-KW"/>
</dbReference>
<dbReference type="GO" id="GO:0051536">
    <property type="term" value="F:iron-sulfur cluster binding"/>
    <property type="evidence" value="ECO:0007669"/>
    <property type="project" value="UniProtKB-KW"/>
</dbReference>
<reference evidence="7 8" key="1">
    <citation type="journal article" date="2012" name="J. Bacteriol.">
        <title>Complete Genome Sequence of the Thermophilic, Piezophilic, Heterotrophic Bacterium Marinitoga piezophila KA3.</title>
        <authorList>
            <person name="Lucas S."/>
            <person name="Han J."/>
            <person name="Lapidus A."/>
            <person name="Cheng J.F."/>
            <person name="Goodwin L.A."/>
            <person name="Pitluck S."/>
            <person name="Peters L."/>
            <person name="Mikhailova N."/>
            <person name="Teshima H."/>
            <person name="Detter J.C."/>
            <person name="Han C."/>
            <person name="Tapia R."/>
            <person name="Land M."/>
            <person name="Hauser L."/>
            <person name="Kyrpides N.C."/>
            <person name="Ivanova N."/>
            <person name="Pagani I."/>
            <person name="Vannier P."/>
            <person name="Oger P."/>
            <person name="Bartlett D.H."/>
            <person name="Noll K.M."/>
            <person name="Woyke T."/>
            <person name="Jebbar M."/>
        </authorList>
    </citation>
    <scope>NUCLEOTIDE SEQUENCE [LARGE SCALE GENOMIC DNA]</scope>
    <source>
        <strain evidence="8">DSM 14283 / JCM 11233 / KA3</strain>
    </source>
</reference>
<keyword evidence="3 5" id="KW-0408">Iron</keyword>
<feature type="domain" description="Radical SAM core" evidence="6">
    <location>
        <begin position="79"/>
        <end position="205"/>
    </location>
</feature>
<dbReference type="SFLD" id="SFLDG01099">
    <property type="entry name" value="Uncharacterised_Radical_SAM_Su"/>
    <property type="match status" value="1"/>
</dbReference>
<gene>
    <name evidence="7" type="ordered locus">Marpi_0089</name>
</gene>
<evidence type="ECO:0000256" key="3">
    <source>
        <dbReference type="ARBA" id="ARBA00023004"/>
    </source>
</evidence>
<evidence type="ECO:0000259" key="6">
    <source>
        <dbReference type="Pfam" id="PF04055"/>
    </source>
</evidence>
<evidence type="ECO:0000256" key="4">
    <source>
        <dbReference type="ARBA" id="ARBA00023014"/>
    </source>
</evidence>
<dbReference type="SFLD" id="SFLDS00029">
    <property type="entry name" value="Radical_SAM"/>
    <property type="match status" value="1"/>
</dbReference>
<proteinExistence type="predicted"/>
<dbReference type="PANTHER" id="PTHR43075">
    <property type="entry name" value="FORMATE LYASE ACTIVATING ENZYME, PUTATIVE (AFU_ORTHOLOGUE AFUA_2G15630)-RELATED"/>
    <property type="match status" value="1"/>
</dbReference>
<accession>H2J328</accession>
<name>H2J328_MARPK</name>
<keyword evidence="7" id="KW-0670">Pyruvate</keyword>
<keyword evidence="8" id="KW-1185">Reference proteome</keyword>
<evidence type="ECO:0000256" key="5">
    <source>
        <dbReference type="PIRSR" id="PIRSR004869-50"/>
    </source>
</evidence>
<evidence type="ECO:0000256" key="1">
    <source>
        <dbReference type="ARBA" id="ARBA00022691"/>
    </source>
</evidence>
<keyword evidence="7" id="KW-0456">Lyase</keyword>
<dbReference type="Pfam" id="PF04055">
    <property type="entry name" value="Radical_SAM"/>
    <property type="match status" value="1"/>
</dbReference>
<comment type="cofactor">
    <cofactor evidence="5">
        <name>[4Fe-4S] cluster</name>
        <dbReference type="ChEBI" id="CHEBI:49883"/>
    </cofactor>
    <text evidence="5">Binds 1 [4Fe-4S] cluster. The cluster is coordinated with 3 cysteines and an exchangeable S-adenosyl-L-methionine.</text>
</comment>